<dbReference type="PANTHER" id="PTHR40202">
    <property type="match status" value="1"/>
</dbReference>
<dbReference type="InterPro" id="IPR006674">
    <property type="entry name" value="HD_domain"/>
</dbReference>
<feature type="domain" description="HD" evidence="1">
    <location>
        <begin position="53"/>
        <end position="121"/>
    </location>
</feature>
<evidence type="ECO:0000313" key="2">
    <source>
        <dbReference type="EMBL" id="SVC14812.1"/>
    </source>
</evidence>
<dbReference type="PANTHER" id="PTHR40202:SF1">
    <property type="entry name" value="HD DOMAIN-CONTAINING PROTEIN"/>
    <property type="match status" value="1"/>
</dbReference>
<sequence>MNTVSFSKMSDGSGADYRMLAEYERDQINALPENILSQLRTLETGLQGYKIHRLEHALQTATRAEREGMDIEWIVAALVHDIGDGLAPLNHSQLAAAVIRPYVRAEITWVVEMHGLFQMIYYAHHLDLDPNGRDQYKQHPWYNSCVYFCERLDQCSFDAAYDSESLQHFAPLVHEVFSRSPFQPAIVNHE</sequence>
<reference evidence="2" key="1">
    <citation type="submission" date="2018-05" db="EMBL/GenBank/DDBJ databases">
        <authorList>
            <person name="Lanie J.A."/>
            <person name="Ng W.-L."/>
            <person name="Kazmierczak K.M."/>
            <person name="Andrzejewski T.M."/>
            <person name="Davidsen T.M."/>
            <person name="Wayne K.J."/>
            <person name="Tettelin H."/>
            <person name="Glass J.I."/>
            <person name="Rusch D."/>
            <person name="Podicherti R."/>
            <person name="Tsui H.-C.T."/>
            <person name="Winkler M.E."/>
        </authorList>
    </citation>
    <scope>NUCLEOTIDE SEQUENCE</scope>
</reference>
<dbReference type="InterPro" id="IPR052567">
    <property type="entry name" value="OP_Dioxygenase"/>
</dbReference>
<evidence type="ECO:0000259" key="1">
    <source>
        <dbReference type="Pfam" id="PF01966"/>
    </source>
</evidence>
<accession>A0A382JTY0</accession>
<dbReference type="Pfam" id="PF01966">
    <property type="entry name" value="HD"/>
    <property type="match status" value="1"/>
</dbReference>
<dbReference type="SUPFAM" id="SSF109604">
    <property type="entry name" value="HD-domain/PDEase-like"/>
    <property type="match status" value="1"/>
</dbReference>
<organism evidence="2">
    <name type="scientific">marine metagenome</name>
    <dbReference type="NCBI Taxonomy" id="408172"/>
    <lineage>
        <taxon>unclassified sequences</taxon>
        <taxon>metagenomes</taxon>
        <taxon>ecological metagenomes</taxon>
    </lineage>
</organism>
<name>A0A382JTY0_9ZZZZ</name>
<dbReference type="AlphaFoldDB" id="A0A382JTY0"/>
<dbReference type="EMBL" id="UINC01076036">
    <property type="protein sequence ID" value="SVC14812.1"/>
    <property type="molecule type" value="Genomic_DNA"/>
</dbReference>
<proteinExistence type="predicted"/>
<protein>
    <recommendedName>
        <fullName evidence="1">HD domain-containing protein</fullName>
    </recommendedName>
</protein>
<gene>
    <name evidence="2" type="ORF">METZ01_LOCUS267666</name>
</gene>
<dbReference type="Gene3D" id="1.10.3210.10">
    <property type="entry name" value="Hypothetical protein af1432"/>
    <property type="match status" value="1"/>
</dbReference>